<gene>
    <name evidence="2" type="ORF">C8J28_102244</name>
</gene>
<comment type="caution">
    <text evidence="2">The sequence shown here is derived from an EMBL/GenBank/DDBJ whole genome shotgun (WGS) entry which is preliminary data.</text>
</comment>
<keyword evidence="3" id="KW-1185">Reference proteome</keyword>
<accession>A0A2T5KDJ1</accession>
<sequence length="269" mass="28362">MRTPPALARHPLLDAAAREILALMEPLGRAQGLARLEELHAGTPPGPARRALLAARVALLRDGPAFALPPPEPEPPAPEPEPVVEETPVPPPPKPVVIPQLDLAAMMSLFDEPEEDEEEAPIPAPEPEPDPEPDAPAEGWTRIRLTEDGPRGPASFPKGASLSVKLEDAARLLMAGIAEELEEEEAPAAEVQADATAAPIPDMDQAFAALAAFGDADPVEEPAAEPAETSAPPVVASEPAPAKKPRSRRSPRRNPRKKAAEEAPPEAKD</sequence>
<dbReference type="EMBL" id="QAOT01000002">
    <property type="protein sequence ID" value="PTR20479.1"/>
    <property type="molecule type" value="Genomic_DNA"/>
</dbReference>
<feature type="region of interest" description="Disordered" evidence="1">
    <location>
        <begin position="64"/>
        <end position="161"/>
    </location>
</feature>
<evidence type="ECO:0000313" key="2">
    <source>
        <dbReference type="EMBL" id="PTR20479.1"/>
    </source>
</evidence>
<proteinExistence type="predicted"/>
<feature type="compositionally biased region" description="Basic and acidic residues" evidence="1">
    <location>
        <begin position="258"/>
        <end position="269"/>
    </location>
</feature>
<name>A0A2T5KDJ1_9RHOB</name>
<reference evidence="2 3" key="1">
    <citation type="submission" date="2018-04" db="EMBL/GenBank/DDBJ databases">
        <title>Genomic Encyclopedia of Type Strains, Phase III (KMG-III): the genomes of soil and plant-associated and newly described type strains.</title>
        <authorList>
            <person name="Whitman W."/>
        </authorList>
    </citation>
    <scope>NUCLEOTIDE SEQUENCE [LARGE SCALE GENOMIC DNA]</scope>
    <source>
        <strain evidence="2 3">KA25</strain>
    </source>
</reference>
<evidence type="ECO:0000313" key="3">
    <source>
        <dbReference type="Proteomes" id="UP000244060"/>
    </source>
</evidence>
<dbReference type="AlphaFoldDB" id="A0A2T5KDJ1"/>
<evidence type="ECO:0000256" key="1">
    <source>
        <dbReference type="SAM" id="MobiDB-lite"/>
    </source>
</evidence>
<protein>
    <submittedName>
        <fullName evidence="2">Uncharacterized protein</fullName>
    </submittedName>
</protein>
<organism evidence="2 3">
    <name type="scientific">Cereibacter azotoformans</name>
    <dbReference type="NCBI Taxonomy" id="43057"/>
    <lineage>
        <taxon>Bacteria</taxon>
        <taxon>Pseudomonadati</taxon>
        <taxon>Pseudomonadota</taxon>
        <taxon>Alphaproteobacteria</taxon>
        <taxon>Rhodobacterales</taxon>
        <taxon>Paracoccaceae</taxon>
        <taxon>Cereibacter</taxon>
    </lineage>
</organism>
<feature type="compositionally biased region" description="Basic residues" evidence="1">
    <location>
        <begin position="243"/>
        <end position="257"/>
    </location>
</feature>
<feature type="compositionally biased region" description="Pro residues" evidence="1">
    <location>
        <begin position="67"/>
        <end position="81"/>
    </location>
</feature>
<feature type="compositionally biased region" description="Low complexity" evidence="1">
    <location>
        <begin position="224"/>
        <end position="240"/>
    </location>
</feature>
<feature type="region of interest" description="Disordered" evidence="1">
    <location>
        <begin position="208"/>
        <end position="269"/>
    </location>
</feature>
<dbReference type="Proteomes" id="UP000244060">
    <property type="component" value="Unassembled WGS sequence"/>
</dbReference>
<feature type="compositionally biased region" description="Acidic residues" evidence="1">
    <location>
        <begin position="111"/>
        <end position="120"/>
    </location>
</feature>
<dbReference type="RefSeq" id="WP_181318451.1">
    <property type="nucleotide sequence ID" value="NZ_CP090021.1"/>
</dbReference>